<feature type="binding site" evidence="7">
    <location>
        <position position="124"/>
    </location>
    <ligand>
        <name>(6S)-5-formyl-5,6,7,8-tetrahydrofolate</name>
        <dbReference type="ChEBI" id="CHEBI:57457"/>
    </ligand>
</feature>
<accession>V5WDQ3</accession>
<keyword evidence="3 7" id="KW-0547">Nucleotide-binding</keyword>
<dbReference type="InterPro" id="IPR018948">
    <property type="entry name" value="GTP-bd_TrmE_N"/>
</dbReference>
<dbReference type="EMBL" id="CP006939">
    <property type="protein sequence ID" value="AHC13694.1"/>
    <property type="molecule type" value="Genomic_DNA"/>
</dbReference>
<proteinExistence type="inferred from homology"/>
<feature type="binding site" evidence="7">
    <location>
        <position position="241"/>
    </location>
    <ligand>
        <name>Mg(2+)</name>
        <dbReference type="ChEBI" id="CHEBI:18420"/>
    </ligand>
</feature>
<dbReference type="InterPro" id="IPR005225">
    <property type="entry name" value="Small_GTP-bd"/>
</dbReference>
<dbReference type="Pfam" id="PF10396">
    <property type="entry name" value="TrmE_N"/>
    <property type="match status" value="1"/>
</dbReference>
<evidence type="ECO:0000256" key="6">
    <source>
        <dbReference type="ARBA" id="ARBA00023134"/>
    </source>
</evidence>
<evidence type="ECO:0000256" key="4">
    <source>
        <dbReference type="ARBA" id="ARBA00022842"/>
    </source>
</evidence>
<reference evidence="10 11" key="1">
    <citation type="journal article" date="2015" name="Stand. Genomic Sci.">
        <title>Complete genome sequence and description of Salinispira pacifica gen. nov., sp. nov., a novel spirochaete isolated form a hypersaline microbial mat.</title>
        <authorList>
            <person name="Ben Hania W."/>
            <person name="Joseph M."/>
            <person name="Schumann P."/>
            <person name="Bunk B."/>
            <person name="Fiebig A."/>
            <person name="Sproer C."/>
            <person name="Klenk H.P."/>
            <person name="Fardeau M.L."/>
            <person name="Spring S."/>
        </authorList>
    </citation>
    <scope>NUCLEOTIDE SEQUENCE [LARGE SCALE GENOMIC DNA]</scope>
    <source>
        <strain evidence="10 11">L21-RPul-D2</strain>
    </source>
</reference>
<dbReference type="PATRIC" id="fig|1307761.3.peg.253"/>
<comment type="function">
    <text evidence="7">Exhibits a very high intrinsic GTPase hydrolysis rate. Involved in the addition of a carboxymethylaminomethyl (cmnm) group at the wobble position (U34) of certain tRNAs, forming tRNA-cmnm(5)s(2)U34.</text>
</comment>
<dbReference type="GO" id="GO:0005525">
    <property type="term" value="F:GTP binding"/>
    <property type="evidence" value="ECO:0007669"/>
    <property type="project" value="UniProtKB-UniRule"/>
</dbReference>
<name>V5WDQ3_9SPIO</name>
<feature type="domain" description="TrmE-type G" evidence="9">
    <location>
        <begin position="227"/>
        <end position="383"/>
    </location>
</feature>
<dbReference type="SUPFAM" id="SSF52540">
    <property type="entry name" value="P-loop containing nucleoside triphosphate hydrolases"/>
    <property type="match status" value="1"/>
</dbReference>
<dbReference type="GO" id="GO:0030488">
    <property type="term" value="P:tRNA methylation"/>
    <property type="evidence" value="ECO:0007669"/>
    <property type="project" value="TreeGrafter"/>
</dbReference>
<dbReference type="InterPro" id="IPR027266">
    <property type="entry name" value="TrmE/GcvT-like"/>
</dbReference>
<keyword evidence="7" id="KW-0378">Hydrolase</keyword>
<keyword evidence="11" id="KW-1185">Reference proteome</keyword>
<dbReference type="AlphaFoldDB" id="V5WDQ3"/>
<feature type="binding site" evidence="7">
    <location>
        <begin position="256"/>
        <end position="262"/>
    </location>
    <ligand>
        <name>GTP</name>
        <dbReference type="ChEBI" id="CHEBI:37565"/>
    </ligand>
</feature>
<evidence type="ECO:0000256" key="8">
    <source>
        <dbReference type="RuleBase" id="RU003313"/>
    </source>
</evidence>
<dbReference type="GO" id="GO:0002098">
    <property type="term" value="P:tRNA wobble uridine modification"/>
    <property type="evidence" value="ECO:0007669"/>
    <property type="project" value="TreeGrafter"/>
</dbReference>
<dbReference type="InterPro" id="IPR031168">
    <property type="entry name" value="G_TrmE"/>
</dbReference>
<feature type="binding site" evidence="7">
    <location>
        <position position="85"/>
    </location>
    <ligand>
        <name>(6S)-5-formyl-5,6,7,8-tetrahydrofolate</name>
        <dbReference type="ChEBI" id="CHEBI:57457"/>
    </ligand>
</feature>
<keyword evidence="5 7" id="KW-0630">Potassium</keyword>
<dbReference type="InterPro" id="IPR027417">
    <property type="entry name" value="P-loop_NTPase"/>
</dbReference>
<comment type="subunit">
    <text evidence="7">Homodimer. Heterotetramer of two MnmE and two MnmG subunits.</text>
</comment>
<gene>
    <name evidence="7" type="primary">mnmE</name>
    <name evidence="7" type="synonym">trmE</name>
    <name evidence="10" type="ORF">L21SP2_0252</name>
</gene>
<feature type="binding site" evidence="7">
    <location>
        <position position="463"/>
    </location>
    <ligand>
        <name>(6S)-5-formyl-5,6,7,8-tetrahydrofolate</name>
        <dbReference type="ChEBI" id="CHEBI:57457"/>
    </ligand>
</feature>
<comment type="subcellular location">
    <subcellularLocation>
        <location evidence="7">Cytoplasm</location>
    </subcellularLocation>
</comment>
<evidence type="ECO:0000256" key="2">
    <source>
        <dbReference type="ARBA" id="ARBA00022694"/>
    </source>
</evidence>
<dbReference type="EC" id="3.6.-.-" evidence="7"/>
<dbReference type="PANTHER" id="PTHR42714:SF2">
    <property type="entry name" value="TRNA MODIFICATION GTPASE GTPBP3, MITOCHONDRIAL"/>
    <property type="match status" value="1"/>
</dbReference>
<evidence type="ECO:0000313" key="11">
    <source>
        <dbReference type="Proteomes" id="UP000018680"/>
    </source>
</evidence>
<dbReference type="Gene3D" id="3.30.1360.120">
    <property type="entry name" value="Probable tRNA modification gtpase trme, domain 1"/>
    <property type="match status" value="1"/>
</dbReference>
<evidence type="ECO:0000313" key="10">
    <source>
        <dbReference type="EMBL" id="AHC13694.1"/>
    </source>
</evidence>
<feature type="binding site" evidence="7">
    <location>
        <begin position="281"/>
        <end position="284"/>
    </location>
    <ligand>
        <name>GTP</name>
        <dbReference type="ChEBI" id="CHEBI:37565"/>
    </ligand>
</feature>
<dbReference type="NCBIfam" id="TIGR00450">
    <property type="entry name" value="mnmE_trmE_thdF"/>
    <property type="match status" value="1"/>
</dbReference>
<dbReference type="SUPFAM" id="SSF116878">
    <property type="entry name" value="TrmE connector domain"/>
    <property type="match status" value="1"/>
</dbReference>
<dbReference type="Pfam" id="PF12631">
    <property type="entry name" value="MnmE_helical"/>
    <property type="match status" value="1"/>
</dbReference>
<dbReference type="CDD" id="cd14858">
    <property type="entry name" value="TrmE_N"/>
    <property type="match status" value="1"/>
</dbReference>
<keyword evidence="7" id="KW-0963">Cytoplasm</keyword>
<feature type="binding site" evidence="7">
    <location>
        <position position="237"/>
    </location>
    <ligand>
        <name>K(+)</name>
        <dbReference type="ChEBI" id="CHEBI:29103"/>
    </ligand>
</feature>
<comment type="caution">
    <text evidence="7">Lacks conserved residue(s) required for the propagation of feature annotation.</text>
</comment>
<dbReference type="GO" id="GO:0003924">
    <property type="term" value="F:GTPase activity"/>
    <property type="evidence" value="ECO:0007669"/>
    <property type="project" value="UniProtKB-UniRule"/>
</dbReference>
<sequence>MMQDDRIAALATPLGESALAVIRTSGEGTLQALSRGFSRPGTLQEAPGNTIIYGWLQYDESRRVDEVTVAVFRAPRSYTGEESAEIYCHGSIPGIQKIMELLFTLGFRQAEPGEFSLRAFINGKMDLTRAEAVHEIVRSQSRKAQSLALNRLSGRVFEEIDRVKSRLVDIMAAVSVQLDYPDDELPGEDDDSGYVRSLIPMDTVQDAVSGLERLVSSYRSGRLYQQGARVALAGQTNAGKSSMFNLFLKEDRSIVSNIHGTTRDYIQAPVVLDGIPLSLYDTAGLREVDEIIEKEGIRRSGQVIENSSVILYLVDGTNSDKSAHAFDEKQLERIGELNLPCVKIWTKTDLPQCAPAPKGFLPLSMISGEGFDRVQQAMMEALLQGERLAGDGDLVIDSLRQKQLIDDALDGLQQALTSMEGDQPLDIIAMDLQRSIRSLGEITGEVSSEDILDRVFSGFCVGK</sequence>
<keyword evidence="6 7" id="KW-0342">GTP-binding</keyword>
<keyword evidence="2 7" id="KW-0819">tRNA processing</keyword>
<feature type="binding site" evidence="7">
    <location>
        <begin position="237"/>
        <end position="242"/>
    </location>
    <ligand>
        <name>GTP</name>
        <dbReference type="ChEBI" id="CHEBI:37565"/>
    </ligand>
</feature>
<dbReference type="InterPro" id="IPR006073">
    <property type="entry name" value="GTP-bd"/>
</dbReference>
<keyword evidence="7" id="KW-0479">Metal-binding</keyword>
<dbReference type="PROSITE" id="PS51709">
    <property type="entry name" value="G_TRME"/>
    <property type="match status" value="1"/>
</dbReference>
<dbReference type="InterPro" id="IPR004520">
    <property type="entry name" value="GTPase_MnmE"/>
</dbReference>
<evidence type="ECO:0000256" key="7">
    <source>
        <dbReference type="HAMAP-Rule" id="MF_00379"/>
    </source>
</evidence>
<feature type="binding site" evidence="7">
    <location>
        <position position="258"/>
    </location>
    <ligand>
        <name>K(+)</name>
        <dbReference type="ChEBI" id="CHEBI:29103"/>
    </ligand>
</feature>
<dbReference type="GO" id="GO:0005829">
    <property type="term" value="C:cytosol"/>
    <property type="evidence" value="ECO:0007669"/>
    <property type="project" value="TreeGrafter"/>
</dbReference>
<evidence type="ECO:0000256" key="5">
    <source>
        <dbReference type="ARBA" id="ARBA00022958"/>
    </source>
</evidence>
<dbReference type="eggNOG" id="COG0486">
    <property type="taxonomic scope" value="Bacteria"/>
</dbReference>
<feature type="binding site" evidence="7">
    <location>
        <position position="256"/>
    </location>
    <ligand>
        <name>K(+)</name>
        <dbReference type="ChEBI" id="CHEBI:29103"/>
    </ligand>
</feature>
<dbReference type="STRING" id="1307761.L21SP2_0252"/>
<evidence type="ECO:0000259" key="9">
    <source>
        <dbReference type="PROSITE" id="PS51709"/>
    </source>
</evidence>
<protein>
    <recommendedName>
        <fullName evidence="7">tRNA modification GTPase MnmE</fullName>
        <ecNumber evidence="7">3.6.-.-</ecNumber>
    </recommendedName>
</protein>
<dbReference type="HOGENOM" id="CLU_019624_4_1_12"/>
<comment type="cofactor">
    <cofactor evidence="7">
        <name>K(+)</name>
        <dbReference type="ChEBI" id="CHEBI:29103"/>
    </cofactor>
    <text evidence="7">Binds 1 potassium ion per subunit.</text>
</comment>
<feature type="binding site" evidence="7">
    <location>
        <position position="261"/>
    </location>
    <ligand>
        <name>K(+)</name>
        <dbReference type="ChEBI" id="CHEBI:29103"/>
    </ligand>
</feature>
<feature type="binding site" evidence="7">
    <location>
        <position position="262"/>
    </location>
    <ligand>
        <name>Mg(2+)</name>
        <dbReference type="ChEBI" id="CHEBI:18420"/>
    </ligand>
</feature>
<evidence type="ECO:0000256" key="3">
    <source>
        <dbReference type="ARBA" id="ARBA00022741"/>
    </source>
</evidence>
<dbReference type="CDD" id="cd04164">
    <property type="entry name" value="trmE"/>
    <property type="match status" value="1"/>
</dbReference>
<dbReference type="HAMAP" id="MF_00379">
    <property type="entry name" value="GTPase_MnmE"/>
    <property type="match status" value="1"/>
</dbReference>
<dbReference type="Pfam" id="PF01926">
    <property type="entry name" value="MMR_HSR1"/>
    <property type="match status" value="1"/>
</dbReference>
<keyword evidence="4 7" id="KW-0460">Magnesium</keyword>
<dbReference type="Gene3D" id="3.40.50.300">
    <property type="entry name" value="P-loop containing nucleotide triphosphate hydrolases"/>
    <property type="match status" value="1"/>
</dbReference>
<organism evidence="10 11">
    <name type="scientific">Salinispira pacifica</name>
    <dbReference type="NCBI Taxonomy" id="1307761"/>
    <lineage>
        <taxon>Bacteria</taxon>
        <taxon>Pseudomonadati</taxon>
        <taxon>Spirochaetota</taxon>
        <taxon>Spirochaetia</taxon>
        <taxon>Spirochaetales</taxon>
        <taxon>Spirochaetaceae</taxon>
        <taxon>Salinispira</taxon>
    </lineage>
</organism>
<dbReference type="Proteomes" id="UP000018680">
    <property type="component" value="Chromosome"/>
</dbReference>
<evidence type="ECO:0000256" key="1">
    <source>
        <dbReference type="ARBA" id="ARBA00011043"/>
    </source>
</evidence>
<feature type="binding site" evidence="7">
    <location>
        <position position="23"/>
    </location>
    <ligand>
        <name>(6S)-5-formyl-5,6,7,8-tetrahydrofolate</name>
        <dbReference type="ChEBI" id="CHEBI:57457"/>
    </ligand>
</feature>
<dbReference type="Gene3D" id="1.20.120.430">
    <property type="entry name" value="tRNA modification GTPase MnmE domain 2"/>
    <property type="match status" value="1"/>
</dbReference>
<dbReference type="PANTHER" id="PTHR42714">
    <property type="entry name" value="TRNA MODIFICATION GTPASE GTPBP3"/>
    <property type="match status" value="1"/>
</dbReference>
<dbReference type="InterPro" id="IPR027368">
    <property type="entry name" value="MnmE_dom2"/>
</dbReference>
<dbReference type="KEGG" id="slr:L21SP2_0252"/>
<comment type="similarity">
    <text evidence="1 7 8">Belongs to the TRAFAC class TrmE-Era-EngA-EngB-Septin-like GTPase superfamily. TrmE GTPase family.</text>
</comment>
<dbReference type="NCBIfam" id="TIGR00231">
    <property type="entry name" value="small_GTP"/>
    <property type="match status" value="1"/>
</dbReference>
<dbReference type="InterPro" id="IPR025867">
    <property type="entry name" value="MnmE_helical"/>
</dbReference>
<dbReference type="GO" id="GO:0046872">
    <property type="term" value="F:metal ion binding"/>
    <property type="evidence" value="ECO:0007669"/>
    <property type="project" value="UniProtKB-KW"/>
</dbReference>